<feature type="compositionally biased region" description="Basic and acidic residues" evidence="1">
    <location>
        <begin position="258"/>
        <end position="271"/>
    </location>
</feature>
<evidence type="ECO:0000313" key="3">
    <source>
        <dbReference type="Proteomes" id="UP001178507"/>
    </source>
</evidence>
<evidence type="ECO:0000313" key="2">
    <source>
        <dbReference type="EMBL" id="CAJ1403011.1"/>
    </source>
</evidence>
<feature type="compositionally biased region" description="Basic and acidic residues" evidence="1">
    <location>
        <begin position="64"/>
        <end position="97"/>
    </location>
</feature>
<dbReference type="EMBL" id="CAUJNA010003477">
    <property type="protein sequence ID" value="CAJ1403011.1"/>
    <property type="molecule type" value="Genomic_DNA"/>
</dbReference>
<evidence type="ECO:0000256" key="1">
    <source>
        <dbReference type="SAM" id="MobiDB-lite"/>
    </source>
</evidence>
<dbReference type="AlphaFoldDB" id="A0AA36NGX3"/>
<feature type="compositionally biased region" description="Basic and acidic residues" evidence="1">
    <location>
        <begin position="117"/>
        <end position="126"/>
    </location>
</feature>
<feature type="compositionally biased region" description="Pro residues" evidence="1">
    <location>
        <begin position="352"/>
        <end position="361"/>
    </location>
</feature>
<organism evidence="2 3">
    <name type="scientific">Effrenium voratum</name>
    <dbReference type="NCBI Taxonomy" id="2562239"/>
    <lineage>
        <taxon>Eukaryota</taxon>
        <taxon>Sar</taxon>
        <taxon>Alveolata</taxon>
        <taxon>Dinophyceae</taxon>
        <taxon>Suessiales</taxon>
        <taxon>Symbiodiniaceae</taxon>
        <taxon>Effrenium</taxon>
    </lineage>
</organism>
<feature type="compositionally biased region" description="Low complexity" evidence="1">
    <location>
        <begin position="38"/>
        <end position="62"/>
    </location>
</feature>
<protein>
    <submittedName>
        <fullName evidence="2">Uncharacterized protein</fullName>
    </submittedName>
</protein>
<keyword evidence="3" id="KW-1185">Reference proteome</keyword>
<feature type="region of interest" description="Disordered" evidence="1">
    <location>
        <begin position="13"/>
        <end position="151"/>
    </location>
</feature>
<feature type="compositionally biased region" description="Low complexity" evidence="1">
    <location>
        <begin position="13"/>
        <end position="24"/>
    </location>
</feature>
<proteinExistence type="predicted"/>
<name>A0AA36NGX3_9DINO</name>
<comment type="caution">
    <text evidence="2">The sequence shown here is derived from an EMBL/GenBank/DDBJ whole genome shotgun (WGS) entry which is preliminary data.</text>
</comment>
<accession>A0AA36NGX3</accession>
<feature type="region of interest" description="Disordered" evidence="1">
    <location>
        <begin position="332"/>
        <end position="361"/>
    </location>
</feature>
<feature type="compositionally biased region" description="Low complexity" evidence="1">
    <location>
        <begin position="247"/>
        <end position="256"/>
    </location>
</feature>
<dbReference type="Proteomes" id="UP001178507">
    <property type="component" value="Unassembled WGS sequence"/>
</dbReference>
<feature type="region of interest" description="Disordered" evidence="1">
    <location>
        <begin position="180"/>
        <end position="271"/>
    </location>
</feature>
<reference evidence="2" key="1">
    <citation type="submission" date="2023-08" db="EMBL/GenBank/DDBJ databases">
        <authorList>
            <person name="Chen Y."/>
            <person name="Shah S."/>
            <person name="Dougan E. K."/>
            <person name="Thang M."/>
            <person name="Chan C."/>
        </authorList>
    </citation>
    <scope>NUCLEOTIDE SEQUENCE</scope>
</reference>
<gene>
    <name evidence="2" type="ORF">EVOR1521_LOCUS25774</name>
</gene>
<sequence>MIVGPKLSLSMAGGLAGAKAAQADAKAKAKAKSKARESPLAAAARRARDAQSALGARAARASRQSRDASVGKEAKERKEGERQFAARPLIEKAKDKASSPFRRPPGSHSAISLNLKKKQEAKKPEEATSPDTSAGSTPAGLISEDTGTKPADRTEILEAAQVLRKEAQDLGRALRRWVAEAGPEKGESADLAEAEAEKTSEPCEVQLAAETEDEGPHISSPVGVPPTPVEVESLEPAADSADGSEVPAAAAAAPEGPARPREPGRRALEQECERLDADLQRVADEYHRLLLERQKAFEALEPVRPAAPAFGMHAAPAPLPMHIRATLGATGMQAPVSRATVPQAKPRSPSLSPGPPQDVPA</sequence>